<dbReference type="GO" id="GO:0055085">
    <property type="term" value="P:transmembrane transport"/>
    <property type="evidence" value="ECO:0007669"/>
    <property type="project" value="InterPro"/>
</dbReference>
<evidence type="ECO:0000256" key="6">
    <source>
        <dbReference type="ARBA" id="ARBA00023136"/>
    </source>
</evidence>
<feature type="transmembrane region" description="Helical" evidence="7">
    <location>
        <begin position="80"/>
        <end position="101"/>
    </location>
</feature>
<evidence type="ECO:0000259" key="8">
    <source>
        <dbReference type="PROSITE" id="PS50928"/>
    </source>
</evidence>
<dbReference type="CDD" id="cd06261">
    <property type="entry name" value="TM_PBP2"/>
    <property type="match status" value="1"/>
</dbReference>
<feature type="transmembrane region" description="Helical" evidence="7">
    <location>
        <begin position="12"/>
        <end position="38"/>
    </location>
</feature>
<keyword evidence="6 7" id="KW-0472">Membrane</keyword>
<feature type="transmembrane region" description="Helical" evidence="7">
    <location>
        <begin position="164"/>
        <end position="188"/>
    </location>
</feature>
<dbReference type="PANTHER" id="PTHR43227:SF11">
    <property type="entry name" value="BLL4140 PROTEIN"/>
    <property type="match status" value="1"/>
</dbReference>
<feature type="transmembrane region" description="Helical" evidence="7">
    <location>
        <begin position="113"/>
        <end position="136"/>
    </location>
</feature>
<protein>
    <submittedName>
        <fullName evidence="9">ABC transporter permease subunit</fullName>
    </submittedName>
</protein>
<evidence type="ECO:0000256" key="5">
    <source>
        <dbReference type="ARBA" id="ARBA00022989"/>
    </source>
</evidence>
<evidence type="ECO:0000256" key="3">
    <source>
        <dbReference type="ARBA" id="ARBA00022475"/>
    </source>
</evidence>
<dbReference type="Gene3D" id="1.10.3720.10">
    <property type="entry name" value="MetI-like"/>
    <property type="match status" value="1"/>
</dbReference>
<evidence type="ECO:0000256" key="4">
    <source>
        <dbReference type="ARBA" id="ARBA00022692"/>
    </source>
</evidence>
<organism evidence="9 10">
    <name type="scientific">Paenibacillus silvestris</name>
    <dbReference type="NCBI Taxonomy" id="2606219"/>
    <lineage>
        <taxon>Bacteria</taxon>
        <taxon>Bacillati</taxon>
        <taxon>Bacillota</taxon>
        <taxon>Bacilli</taxon>
        <taxon>Bacillales</taxon>
        <taxon>Paenibacillaceae</taxon>
        <taxon>Paenibacillus</taxon>
    </lineage>
</organism>
<evidence type="ECO:0000256" key="2">
    <source>
        <dbReference type="ARBA" id="ARBA00022448"/>
    </source>
</evidence>
<dbReference type="PANTHER" id="PTHR43227">
    <property type="entry name" value="BLL4140 PROTEIN"/>
    <property type="match status" value="1"/>
</dbReference>
<dbReference type="EMBL" id="WTUZ01000010">
    <property type="protein sequence ID" value="MZQ82053.1"/>
    <property type="molecule type" value="Genomic_DNA"/>
</dbReference>
<name>A0A6L8UUZ5_9BACL</name>
<dbReference type="InterPro" id="IPR035906">
    <property type="entry name" value="MetI-like_sf"/>
</dbReference>
<comment type="caution">
    <text evidence="9">The sequence shown here is derived from an EMBL/GenBank/DDBJ whole genome shotgun (WGS) entry which is preliminary data.</text>
</comment>
<keyword evidence="3" id="KW-1003">Cell membrane</keyword>
<keyword evidence="5 7" id="KW-1133">Transmembrane helix</keyword>
<feature type="transmembrane region" description="Helical" evidence="7">
    <location>
        <begin position="273"/>
        <end position="298"/>
    </location>
</feature>
<comment type="similarity">
    <text evidence="7">Belongs to the binding-protein-dependent transport system permease family.</text>
</comment>
<dbReference type="AlphaFoldDB" id="A0A6L8UUZ5"/>
<dbReference type="PROSITE" id="PS50928">
    <property type="entry name" value="ABC_TM1"/>
    <property type="match status" value="1"/>
</dbReference>
<keyword evidence="2 7" id="KW-0813">Transport</keyword>
<evidence type="ECO:0000256" key="7">
    <source>
        <dbReference type="RuleBase" id="RU363032"/>
    </source>
</evidence>
<proteinExistence type="inferred from homology"/>
<sequence>MKMKKRSSNPALLMMTLPGLVLLIAFHYLPIGGILIAFKDFSYSGGSFLKNFENSSWVGLKNFEFFIQTPDAYIITRNTILYNLVFIALGTAASVFLAIALNELRHRRAAKIYQTFILLPYFLSWIAVSYLFFGFLSADKGIINSMILQSLGAKPVEWYSQQSYWPYILVFANLWKYAGYNAIVYLAAITGIDPDYYEAASLDGASKWQQIRHITIPSISTVITLMVLLGIGRMFFADFGLFYQVPLNSGALFEVTNVIDTYVYRALMNSGDIGMSAAASTFQAFVGFVLVVLSNWIVRRIDKEKAIF</sequence>
<feature type="domain" description="ABC transmembrane type-1" evidence="8">
    <location>
        <begin position="76"/>
        <end position="294"/>
    </location>
</feature>
<evidence type="ECO:0000256" key="1">
    <source>
        <dbReference type="ARBA" id="ARBA00004651"/>
    </source>
</evidence>
<dbReference type="Pfam" id="PF00528">
    <property type="entry name" value="BPD_transp_1"/>
    <property type="match status" value="1"/>
</dbReference>
<feature type="transmembrane region" description="Helical" evidence="7">
    <location>
        <begin position="214"/>
        <end position="236"/>
    </location>
</feature>
<dbReference type="InterPro" id="IPR000515">
    <property type="entry name" value="MetI-like"/>
</dbReference>
<dbReference type="GO" id="GO:0005886">
    <property type="term" value="C:plasma membrane"/>
    <property type="evidence" value="ECO:0007669"/>
    <property type="project" value="UniProtKB-SubCell"/>
</dbReference>
<evidence type="ECO:0000313" key="10">
    <source>
        <dbReference type="Proteomes" id="UP000481087"/>
    </source>
</evidence>
<comment type="subcellular location">
    <subcellularLocation>
        <location evidence="1 7">Cell membrane</location>
        <topology evidence="1 7">Multi-pass membrane protein</topology>
    </subcellularLocation>
</comment>
<keyword evidence="10" id="KW-1185">Reference proteome</keyword>
<keyword evidence="4 7" id="KW-0812">Transmembrane</keyword>
<dbReference type="SUPFAM" id="SSF161098">
    <property type="entry name" value="MetI-like"/>
    <property type="match status" value="1"/>
</dbReference>
<reference evidence="9 10" key="1">
    <citation type="submission" date="2019-12" db="EMBL/GenBank/DDBJ databases">
        <title>Paenibacillus sp. nov. sp. isolated from soil.</title>
        <authorList>
            <person name="Kim J."/>
            <person name="Jeong S.E."/>
            <person name="Jung H.S."/>
            <person name="Jeon C.O."/>
        </authorList>
    </citation>
    <scope>NUCLEOTIDE SEQUENCE [LARGE SCALE GENOMIC DNA]</scope>
    <source>
        <strain evidence="9 10">5J-6</strain>
    </source>
</reference>
<gene>
    <name evidence="9" type="ORF">GQF01_07870</name>
</gene>
<dbReference type="Proteomes" id="UP000481087">
    <property type="component" value="Unassembled WGS sequence"/>
</dbReference>
<dbReference type="InterPro" id="IPR050809">
    <property type="entry name" value="UgpAE/MalFG_permease"/>
</dbReference>
<evidence type="ECO:0000313" key="9">
    <source>
        <dbReference type="EMBL" id="MZQ82053.1"/>
    </source>
</evidence>
<accession>A0A6L8UUZ5</accession>